<comment type="caution">
    <text evidence="2">The sequence shown here is derived from an EMBL/GenBank/DDBJ whole genome shotgun (WGS) entry which is preliminary data.</text>
</comment>
<dbReference type="EMBL" id="JADBEM010000001">
    <property type="protein sequence ID" value="MBE1606059.1"/>
    <property type="molecule type" value="Genomic_DNA"/>
</dbReference>
<evidence type="ECO:0000256" key="1">
    <source>
        <dbReference type="SAM" id="MobiDB-lite"/>
    </source>
</evidence>
<sequence length="92" mass="9447">MHVQLVTRRGLVALVVALGVLLGAAACGRPLPAGPTGTPSAPPEQQRGDAPATEADLRYGQEVVPNPGVTYQPNVVLVGEVAGRCARRRPTG</sequence>
<evidence type="ECO:0000313" key="3">
    <source>
        <dbReference type="Proteomes" id="UP000638648"/>
    </source>
</evidence>
<gene>
    <name evidence="2" type="ORF">HEB94_002907</name>
</gene>
<reference evidence="2" key="1">
    <citation type="submission" date="2020-10" db="EMBL/GenBank/DDBJ databases">
        <title>Sequencing the genomes of 1000 actinobacteria strains.</title>
        <authorList>
            <person name="Klenk H.-P."/>
        </authorList>
    </citation>
    <scope>NUCLEOTIDE SEQUENCE</scope>
    <source>
        <strain evidence="2">DSM 45354</strain>
    </source>
</reference>
<dbReference type="AlphaFoldDB" id="A0A927MTT4"/>
<keyword evidence="3" id="KW-1185">Reference proteome</keyword>
<accession>A0A927MTT4</accession>
<protein>
    <submittedName>
        <fullName evidence="2">Uncharacterized protein</fullName>
    </submittedName>
</protein>
<feature type="region of interest" description="Disordered" evidence="1">
    <location>
        <begin position="29"/>
        <end position="54"/>
    </location>
</feature>
<name>A0A927MTT4_9ACTN</name>
<organism evidence="2 3">
    <name type="scientific">Actinopolymorpha pittospori</name>
    <dbReference type="NCBI Taxonomy" id="648752"/>
    <lineage>
        <taxon>Bacteria</taxon>
        <taxon>Bacillati</taxon>
        <taxon>Actinomycetota</taxon>
        <taxon>Actinomycetes</taxon>
        <taxon>Propionibacteriales</taxon>
        <taxon>Actinopolymorphaceae</taxon>
        <taxon>Actinopolymorpha</taxon>
    </lineage>
</organism>
<dbReference type="RefSeq" id="WP_192750248.1">
    <property type="nucleotide sequence ID" value="NZ_BAABJL010000025.1"/>
</dbReference>
<feature type="compositionally biased region" description="Low complexity" evidence="1">
    <location>
        <begin position="29"/>
        <end position="39"/>
    </location>
</feature>
<evidence type="ECO:0000313" key="2">
    <source>
        <dbReference type="EMBL" id="MBE1606059.1"/>
    </source>
</evidence>
<dbReference type="Proteomes" id="UP000638648">
    <property type="component" value="Unassembled WGS sequence"/>
</dbReference>
<proteinExistence type="predicted"/>